<gene>
    <name evidence="2" type="ORF">FQ154_20360</name>
</gene>
<dbReference type="EMBL" id="VOBL01000043">
    <property type="protein sequence ID" value="KAA0972774.1"/>
    <property type="molecule type" value="Genomic_DNA"/>
</dbReference>
<dbReference type="Pfam" id="PF12840">
    <property type="entry name" value="HTH_20"/>
    <property type="match status" value="1"/>
</dbReference>
<dbReference type="SUPFAM" id="SSF46785">
    <property type="entry name" value="Winged helix' DNA-binding domain"/>
    <property type="match status" value="1"/>
</dbReference>
<dbReference type="OrthoDB" id="7945987at2"/>
<dbReference type="CDD" id="cd00090">
    <property type="entry name" value="HTH_ARSR"/>
    <property type="match status" value="1"/>
</dbReference>
<dbReference type="InterPro" id="IPR036388">
    <property type="entry name" value="WH-like_DNA-bd_sf"/>
</dbReference>
<name>A0A5B0E182_9MICC</name>
<reference evidence="2 3" key="1">
    <citation type="submission" date="2019-07" db="EMBL/GenBank/DDBJ databases">
        <title>Analysis of the biochemical properties, biological activity and biotechnological potential of siderophores and biosurfactants produced by Antarctic psychrotolerant bacteria.</title>
        <authorList>
            <person name="Styczynski M."/>
            <person name="Krucon T."/>
            <person name="Decewicz P."/>
            <person name="Dziewit L."/>
        </authorList>
    </citation>
    <scope>NUCLEOTIDE SEQUENCE [LARGE SCALE GENOMIC DNA]</scope>
    <source>
        <strain evidence="2 3">ANT_H27</strain>
    </source>
</reference>
<evidence type="ECO:0000313" key="3">
    <source>
        <dbReference type="Proteomes" id="UP000323856"/>
    </source>
</evidence>
<accession>A0A5B0E182</accession>
<dbReference type="Proteomes" id="UP000323856">
    <property type="component" value="Unassembled WGS sequence"/>
</dbReference>
<dbReference type="Gene3D" id="1.10.10.10">
    <property type="entry name" value="Winged helix-like DNA-binding domain superfamily/Winged helix DNA-binding domain"/>
    <property type="match status" value="1"/>
</dbReference>
<dbReference type="InterPro" id="IPR036390">
    <property type="entry name" value="WH_DNA-bd_sf"/>
</dbReference>
<sequence>MSLARRSAVSVSRSACFMELRLSVPHTPARRRTGPRAHGPAVPGQTLSKEPLRKSSFDRSVWRMDITDAKAMRALAHPLRIQLLGVVGVHGPITAARASEYVDESPSNCSFHLRTLAEHGYIERAPGATGRNKPWQITGITQNFNRDQADPDAELAAVALGDVFQNWEFERMRAGRHLPVPEAWKGHLYDSGSTLFLTPEEVDGFAANFQQLIAPYIGRITDPAQRPEASAPARVFMATTLAHDLMHKDTKP</sequence>
<proteinExistence type="predicted"/>
<protein>
    <submittedName>
        <fullName evidence="2">Helix-turn-helix transcriptional regulator</fullName>
    </submittedName>
</protein>
<dbReference type="InterPro" id="IPR011991">
    <property type="entry name" value="ArsR-like_HTH"/>
</dbReference>
<comment type="caution">
    <text evidence="2">The sequence shown here is derived from an EMBL/GenBank/DDBJ whole genome shotgun (WGS) entry which is preliminary data.</text>
</comment>
<feature type="region of interest" description="Disordered" evidence="1">
    <location>
        <begin position="27"/>
        <end position="50"/>
    </location>
</feature>
<organism evidence="2 3">
    <name type="scientific">Paeniglutamicibacter gangotriensis</name>
    <dbReference type="NCBI Taxonomy" id="254787"/>
    <lineage>
        <taxon>Bacteria</taxon>
        <taxon>Bacillati</taxon>
        <taxon>Actinomycetota</taxon>
        <taxon>Actinomycetes</taxon>
        <taxon>Micrococcales</taxon>
        <taxon>Micrococcaceae</taxon>
        <taxon>Paeniglutamicibacter</taxon>
    </lineage>
</organism>
<dbReference type="AlphaFoldDB" id="A0A5B0E182"/>
<evidence type="ECO:0000256" key="1">
    <source>
        <dbReference type="SAM" id="MobiDB-lite"/>
    </source>
</evidence>
<evidence type="ECO:0000313" key="2">
    <source>
        <dbReference type="EMBL" id="KAA0972774.1"/>
    </source>
</evidence>